<proteinExistence type="predicted"/>
<accession>A0AAW2Z7H0</accession>
<dbReference type="Proteomes" id="UP001431209">
    <property type="component" value="Unassembled WGS sequence"/>
</dbReference>
<feature type="region of interest" description="Disordered" evidence="1">
    <location>
        <begin position="1"/>
        <end position="32"/>
    </location>
</feature>
<comment type="caution">
    <text evidence="2">The sequence shown here is derived from an EMBL/GenBank/DDBJ whole genome shotgun (WGS) entry which is preliminary data.</text>
</comment>
<evidence type="ECO:0000313" key="3">
    <source>
        <dbReference type="Proteomes" id="UP001431209"/>
    </source>
</evidence>
<protein>
    <submittedName>
        <fullName evidence="2">UGT73C7</fullName>
    </submittedName>
</protein>
<gene>
    <name evidence="2" type="ORF">AKO1_000573</name>
</gene>
<reference evidence="2 3" key="1">
    <citation type="submission" date="2024-03" db="EMBL/GenBank/DDBJ databases">
        <title>The Acrasis kona genome and developmental transcriptomes reveal deep origins of eukaryotic multicellular pathways.</title>
        <authorList>
            <person name="Sheikh S."/>
            <person name="Fu C.-J."/>
            <person name="Brown M.W."/>
            <person name="Baldauf S.L."/>
        </authorList>
    </citation>
    <scope>NUCLEOTIDE SEQUENCE [LARGE SCALE GENOMIC DNA]</scope>
    <source>
        <strain evidence="2 3">ATCC MYA-3509</strain>
    </source>
</reference>
<dbReference type="AlphaFoldDB" id="A0AAW2Z7H0"/>
<evidence type="ECO:0000256" key="1">
    <source>
        <dbReference type="SAM" id="MobiDB-lite"/>
    </source>
</evidence>
<name>A0AAW2Z7H0_9EUKA</name>
<feature type="compositionally biased region" description="Basic and acidic residues" evidence="1">
    <location>
        <begin position="9"/>
        <end position="32"/>
    </location>
</feature>
<dbReference type="EMBL" id="JAOPGA020001162">
    <property type="protein sequence ID" value="KAL0485741.1"/>
    <property type="molecule type" value="Genomic_DNA"/>
</dbReference>
<keyword evidence="3" id="KW-1185">Reference proteome</keyword>
<organism evidence="2 3">
    <name type="scientific">Acrasis kona</name>
    <dbReference type="NCBI Taxonomy" id="1008807"/>
    <lineage>
        <taxon>Eukaryota</taxon>
        <taxon>Discoba</taxon>
        <taxon>Heterolobosea</taxon>
        <taxon>Tetramitia</taxon>
        <taxon>Eutetramitia</taxon>
        <taxon>Acrasidae</taxon>
        <taxon>Acrasis</taxon>
    </lineage>
</organism>
<sequence length="59" mass="6885">MNMNKRAFHQTDLEEEKSTRGKKSRVSDKPNAAKEFAGGYDAKNITLAREMLEQAWEYY</sequence>
<evidence type="ECO:0000313" key="2">
    <source>
        <dbReference type="EMBL" id="KAL0485741.1"/>
    </source>
</evidence>